<accession>A0ABT4UM09</accession>
<dbReference type="PANTHER" id="PTHR10509">
    <property type="entry name" value="O-METHYLTRANSFERASE-RELATED"/>
    <property type="match status" value="1"/>
</dbReference>
<dbReference type="Gene3D" id="3.40.50.150">
    <property type="entry name" value="Vaccinia Virus protein VP39"/>
    <property type="match status" value="1"/>
</dbReference>
<evidence type="ECO:0000256" key="3">
    <source>
        <dbReference type="ARBA" id="ARBA00022691"/>
    </source>
</evidence>
<comment type="caution">
    <text evidence="4">The sequence shown here is derived from an EMBL/GenBank/DDBJ whole genome shotgun (WGS) entry which is preliminary data.</text>
</comment>
<reference evidence="4 5" key="1">
    <citation type="submission" date="2022-12" db="EMBL/GenBank/DDBJ databases">
        <title>Chitinophagaceae gen. sp. nov., a new member of the family Chitinophagaceae, isolated from soil in a chemical factory.</title>
        <authorList>
            <person name="Ke Z."/>
        </authorList>
    </citation>
    <scope>NUCLEOTIDE SEQUENCE [LARGE SCALE GENOMIC DNA]</scope>
    <source>
        <strain evidence="4 5">LY-5</strain>
    </source>
</reference>
<evidence type="ECO:0000313" key="4">
    <source>
        <dbReference type="EMBL" id="MDA3615873.1"/>
    </source>
</evidence>
<evidence type="ECO:0000256" key="1">
    <source>
        <dbReference type="ARBA" id="ARBA00022603"/>
    </source>
</evidence>
<keyword evidence="2" id="KW-0808">Transferase</keyword>
<name>A0ABT4UM09_9BACT</name>
<keyword evidence="3" id="KW-0949">S-adenosyl-L-methionine</keyword>
<dbReference type="EMBL" id="JAQGEF010000018">
    <property type="protein sequence ID" value="MDA3615873.1"/>
    <property type="molecule type" value="Genomic_DNA"/>
</dbReference>
<dbReference type="InterPro" id="IPR002935">
    <property type="entry name" value="SAM_O-MeTrfase"/>
</dbReference>
<dbReference type="RefSeq" id="WP_407032201.1">
    <property type="nucleotide sequence ID" value="NZ_JAQGEF010000018.1"/>
</dbReference>
<dbReference type="InterPro" id="IPR050362">
    <property type="entry name" value="Cation-dep_OMT"/>
</dbReference>
<dbReference type="InterPro" id="IPR029063">
    <property type="entry name" value="SAM-dependent_MTases_sf"/>
</dbReference>
<dbReference type="PROSITE" id="PS51682">
    <property type="entry name" value="SAM_OMT_I"/>
    <property type="match status" value="1"/>
</dbReference>
<protein>
    <submittedName>
        <fullName evidence="4">O-methyltransferase</fullName>
    </submittedName>
</protein>
<dbReference type="PANTHER" id="PTHR10509:SF14">
    <property type="entry name" value="CAFFEOYL-COA O-METHYLTRANSFERASE 3-RELATED"/>
    <property type="match status" value="1"/>
</dbReference>
<organism evidence="4 5">
    <name type="scientific">Polluticaenibacter yanchengensis</name>
    <dbReference type="NCBI Taxonomy" id="3014562"/>
    <lineage>
        <taxon>Bacteria</taxon>
        <taxon>Pseudomonadati</taxon>
        <taxon>Bacteroidota</taxon>
        <taxon>Chitinophagia</taxon>
        <taxon>Chitinophagales</taxon>
        <taxon>Chitinophagaceae</taxon>
        <taxon>Polluticaenibacter</taxon>
    </lineage>
</organism>
<evidence type="ECO:0000313" key="5">
    <source>
        <dbReference type="Proteomes" id="UP001210231"/>
    </source>
</evidence>
<keyword evidence="5" id="KW-1185">Reference proteome</keyword>
<evidence type="ECO:0000256" key="2">
    <source>
        <dbReference type="ARBA" id="ARBA00022679"/>
    </source>
</evidence>
<dbReference type="Proteomes" id="UP001210231">
    <property type="component" value="Unassembled WGS sequence"/>
</dbReference>
<gene>
    <name evidence="4" type="ORF">O3P16_13720</name>
</gene>
<proteinExistence type="predicted"/>
<dbReference type="SUPFAM" id="SSF53335">
    <property type="entry name" value="S-adenosyl-L-methionine-dependent methyltransferases"/>
    <property type="match status" value="1"/>
</dbReference>
<dbReference type="Pfam" id="PF01596">
    <property type="entry name" value="Methyltransf_3"/>
    <property type="match status" value="1"/>
</dbReference>
<sequence>MMDLLYTPEAYAELNSSEPDTLAKELLAYTMANHASAHLASSALQGALLSQLSQMIQPRRILEIGTFTGFSALCLADGLADDGILFTLELRQADADTAQSFFDRSDKRRQMKILVGDAKDIIAENLNNECWDLVFIDADKVGYLEYYELVLPNVRKGGFIIADNVLFHGEVLKDTIKGKNPKAIAAFNEHVKNDNRVFKVMVPLRDGLTIMRKL</sequence>
<keyword evidence="1" id="KW-0489">Methyltransferase</keyword>